<evidence type="ECO:0000313" key="5">
    <source>
        <dbReference type="EMBL" id="MBR0551657.1"/>
    </source>
</evidence>
<organism evidence="5 6">
    <name type="scientific">Stakelama marina</name>
    <dbReference type="NCBI Taxonomy" id="2826939"/>
    <lineage>
        <taxon>Bacteria</taxon>
        <taxon>Pseudomonadati</taxon>
        <taxon>Pseudomonadota</taxon>
        <taxon>Alphaproteobacteria</taxon>
        <taxon>Sphingomonadales</taxon>
        <taxon>Sphingomonadaceae</taxon>
        <taxon>Stakelama</taxon>
    </lineage>
</organism>
<protein>
    <submittedName>
        <fullName evidence="5">Efflux transporter outer membrane subunit</fullName>
    </submittedName>
</protein>
<keyword evidence="2" id="KW-1134">Transmembrane beta strand</keyword>
<keyword evidence="6" id="KW-1185">Reference proteome</keyword>
<reference evidence="5" key="1">
    <citation type="submission" date="2021-04" db="EMBL/GenBank/DDBJ databases">
        <title>Ouciella asimina sp. nov., isolated from the surface seawater in the hydrothermal field of Okinawa Trough.</title>
        <authorList>
            <person name="Shuang W."/>
        </authorList>
    </citation>
    <scope>NUCLEOTIDE SEQUENCE</scope>
    <source>
        <strain evidence="5">LXI357</strain>
    </source>
</reference>
<dbReference type="Proteomes" id="UP000676996">
    <property type="component" value="Unassembled WGS sequence"/>
</dbReference>
<comment type="similarity">
    <text evidence="1 2">Belongs to the outer membrane factor (OMF) (TC 1.B.17) family.</text>
</comment>
<dbReference type="GO" id="GO:0005886">
    <property type="term" value="C:plasma membrane"/>
    <property type="evidence" value="ECO:0007669"/>
    <property type="project" value="UniProtKB-SubCell"/>
</dbReference>
<dbReference type="Gene3D" id="2.20.200.10">
    <property type="entry name" value="Outer membrane efflux proteins (OEP)"/>
    <property type="match status" value="1"/>
</dbReference>
<dbReference type="RefSeq" id="WP_284052925.1">
    <property type="nucleotide sequence ID" value="NZ_JAGRQC010000001.1"/>
</dbReference>
<evidence type="ECO:0000256" key="2">
    <source>
        <dbReference type="RuleBase" id="RU362097"/>
    </source>
</evidence>
<dbReference type="PANTHER" id="PTHR30203:SF32">
    <property type="entry name" value="CATION EFFLUX SYSTEM PROTEIN CUSC"/>
    <property type="match status" value="1"/>
</dbReference>
<keyword evidence="2" id="KW-0812">Transmembrane</keyword>
<feature type="coiled-coil region" evidence="3">
    <location>
        <begin position="201"/>
        <end position="252"/>
    </location>
</feature>
<dbReference type="GO" id="GO:0015562">
    <property type="term" value="F:efflux transmembrane transporter activity"/>
    <property type="evidence" value="ECO:0007669"/>
    <property type="project" value="InterPro"/>
</dbReference>
<accession>A0A8T4IAH3</accession>
<dbReference type="InterPro" id="IPR010131">
    <property type="entry name" value="MdtP/NodT-like"/>
</dbReference>
<keyword evidence="2" id="KW-0732">Signal</keyword>
<gene>
    <name evidence="5" type="ORF">J7S20_03950</name>
</gene>
<sequence>MMRRAITLAAMGALGACSMAPTYVRPEAPVPASWPVGDAYLKQSEEGLPTVTFKQVFRDPRLQSLIEQALVNNRNLRQAAANIASARAQYRIQRANRLPQVDASAGASVSKGTTRNVTTGTGNNAGGGTVTSVGGGVNEYYTADVGVNAFEIDLFGRVKSLSDAALNQYFATAAGARATRLTLVGDVANAWLNHAADATLLRIAQETVDSAEQSVKLTQARLDGGIAPRTDLRQAEQILDQARADLASSRTAVAQDVNELRLLVGGPVDPALLPNKIEGAVATLSEVPAGLGSSILLRRPDVVQAEYRLRAQNARIGAARAALFPRITLTGLVGFASTALKDLFTGDAFNWSVRPSATVPIFDAGAGAAGVAQAKADRDAAIANYEGTIQTAFREVADALARRGTISEQVGATRDLVAASQDNYKLSYARYKGGVDTFLQSLDAQRSYYSAQRTLVAAELTKGTNLVTLYRVLGGDSLLNATAQGPKPVAPEARSPSDRQAASQ</sequence>
<keyword evidence="2" id="KW-0564">Palmitate</keyword>
<proteinExistence type="inferred from homology"/>
<comment type="subcellular location">
    <subcellularLocation>
        <location evidence="2">Cell membrane</location>
        <topology evidence="2">Lipid-anchor</topology>
    </subcellularLocation>
</comment>
<name>A0A8T4IAH3_9SPHN</name>
<dbReference type="Pfam" id="PF02321">
    <property type="entry name" value="OEP"/>
    <property type="match status" value="2"/>
</dbReference>
<feature type="chain" id="PRO_5035958482" evidence="2">
    <location>
        <begin position="21"/>
        <end position="504"/>
    </location>
</feature>
<feature type="region of interest" description="Disordered" evidence="4">
    <location>
        <begin position="482"/>
        <end position="504"/>
    </location>
</feature>
<dbReference type="NCBIfam" id="TIGR01845">
    <property type="entry name" value="outer_NodT"/>
    <property type="match status" value="1"/>
</dbReference>
<evidence type="ECO:0000313" key="6">
    <source>
        <dbReference type="Proteomes" id="UP000676996"/>
    </source>
</evidence>
<dbReference type="PANTHER" id="PTHR30203">
    <property type="entry name" value="OUTER MEMBRANE CATION EFFLUX PROTEIN"/>
    <property type="match status" value="1"/>
</dbReference>
<evidence type="ECO:0000256" key="3">
    <source>
        <dbReference type="SAM" id="Coils"/>
    </source>
</evidence>
<keyword evidence="2" id="KW-0449">Lipoprotein</keyword>
<dbReference type="EMBL" id="JAGRQC010000001">
    <property type="protein sequence ID" value="MBR0551657.1"/>
    <property type="molecule type" value="Genomic_DNA"/>
</dbReference>
<evidence type="ECO:0000256" key="4">
    <source>
        <dbReference type="SAM" id="MobiDB-lite"/>
    </source>
</evidence>
<comment type="caution">
    <text evidence="5">The sequence shown here is derived from an EMBL/GenBank/DDBJ whole genome shotgun (WGS) entry which is preliminary data.</text>
</comment>
<feature type="region of interest" description="Disordered" evidence="4">
    <location>
        <begin position="103"/>
        <end position="123"/>
    </location>
</feature>
<dbReference type="SUPFAM" id="SSF56954">
    <property type="entry name" value="Outer membrane efflux proteins (OEP)"/>
    <property type="match status" value="1"/>
</dbReference>
<dbReference type="InterPro" id="IPR003423">
    <property type="entry name" value="OMP_efflux"/>
</dbReference>
<dbReference type="AlphaFoldDB" id="A0A8T4IAH3"/>
<evidence type="ECO:0000256" key="1">
    <source>
        <dbReference type="ARBA" id="ARBA00007613"/>
    </source>
</evidence>
<dbReference type="Gene3D" id="1.20.1600.10">
    <property type="entry name" value="Outer membrane efflux proteins (OEP)"/>
    <property type="match status" value="1"/>
</dbReference>
<dbReference type="PROSITE" id="PS51257">
    <property type="entry name" value="PROKAR_LIPOPROTEIN"/>
    <property type="match status" value="1"/>
</dbReference>
<feature type="signal peptide" evidence="2">
    <location>
        <begin position="1"/>
        <end position="20"/>
    </location>
</feature>
<keyword evidence="3" id="KW-0175">Coiled coil</keyword>
<feature type="compositionally biased region" description="Low complexity" evidence="4">
    <location>
        <begin position="112"/>
        <end position="122"/>
    </location>
</feature>
<keyword evidence="2" id="KW-0472">Membrane</keyword>